<dbReference type="AlphaFoldDB" id="A0A1E2VDR0"/>
<dbReference type="EC" id="6.3.2.9" evidence="7 8"/>
<keyword evidence="4 7" id="KW-0436">Ligase</keyword>
<evidence type="ECO:0000256" key="6">
    <source>
        <dbReference type="ARBA" id="ARBA00022840"/>
    </source>
</evidence>
<dbReference type="Gene3D" id="3.40.50.720">
    <property type="entry name" value="NAD(P)-binding Rossmann-like Domain"/>
    <property type="match status" value="1"/>
</dbReference>
<dbReference type="Pfam" id="PF02875">
    <property type="entry name" value="Mur_ligase_C"/>
    <property type="match status" value="1"/>
</dbReference>
<keyword evidence="7 8" id="KW-0131">Cell cycle</keyword>
<dbReference type="SUPFAM" id="SSF53244">
    <property type="entry name" value="MurD-like peptide ligases, peptide-binding domain"/>
    <property type="match status" value="1"/>
</dbReference>
<keyword evidence="7 8" id="KW-0133">Cell shape</keyword>
<dbReference type="EMBL" id="MDTQ01000001">
    <property type="protein sequence ID" value="ODC05148.1"/>
    <property type="molecule type" value="Genomic_DNA"/>
</dbReference>
<proteinExistence type="inferred from homology"/>
<dbReference type="GO" id="GO:0008764">
    <property type="term" value="F:UDP-N-acetylmuramoylalanine-D-glutamate ligase activity"/>
    <property type="evidence" value="ECO:0007669"/>
    <property type="project" value="UniProtKB-UniRule"/>
</dbReference>
<comment type="similarity">
    <text evidence="7">Belongs to the MurCDEF family.</text>
</comment>
<feature type="binding site" evidence="7">
    <location>
        <begin position="129"/>
        <end position="135"/>
    </location>
    <ligand>
        <name>ATP</name>
        <dbReference type="ChEBI" id="CHEBI:30616"/>
    </ligand>
</feature>
<sequence>MREAAMETAPVATDQVEVAVVGLGQTGLSVARYLYEQGVAFVVADTRLSPPGLTELQALCPDVPLWLGPLNGAQLGQMQQLIVSPGIAIAEPALQQAQQAGAEIIGDIELFARAHSTLATPLPVIAITGSNAKSTVTTLVAEMARQAGWQVGVGGNIGTPALSLLGAPYDLIVLELSSFQLETTQSLHCQVATILNLSEDHLDRYDGMTGYIQAKQRIFLHAAQAVVPLDEPLTYPQAMAEAVPLTTFGRVPEADFGLATVDGQRMLMQGDQPLCPVSAITLPGGHGQLNALAALALGHAVGLPMPAMLATLADFNGLAHRCEQVAIHQGVTWFNDSKATNVGATLAAIAGLAPEYSRLWVILGGEGKGQDFTPLSDPLLKADAVVMLLGRDAPLIEQALDKGIPLQSAADLPAAVAALAEQAQPGDAVLLSPACASFDMFQGFAHRGEVFAQCVQQLSS</sequence>
<evidence type="ECO:0000256" key="3">
    <source>
        <dbReference type="ARBA" id="ARBA00022490"/>
    </source>
</evidence>
<evidence type="ECO:0000259" key="9">
    <source>
        <dbReference type="Pfam" id="PF02875"/>
    </source>
</evidence>
<dbReference type="InterPro" id="IPR005762">
    <property type="entry name" value="MurD"/>
</dbReference>
<evidence type="ECO:0000256" key="5">
    <source>
        <dbReference type="ARBA" id="ARBA00022741"/>
    </source>
</evidence>
<keyword evidence="7 8" id="KW-0132">Cell division</keyword>
<dbReference type="GO" id="GO:0005737">
    <property type="term" value="C:cytoplasm"/>
    <property type="evidence" value="ECO:0007669"/>
    <property type="project" value="UniProtKB-SubCell"/>
</dbReference>
<dbReference type="NCBIfam" id="TIGR01087">
    <property type="entry name" value="murD"/>
    <property type="match status" value="1"/>
</dbReference>
<comment type="catalytic activity">
    <reaction evidence="7 8">
        <text>UDP-N-acetyl-alpha-D-muramoyl-L-alanine + D-glutamate + ATP = UDP-N-acetyl-alpha-D-muramoyl-L-alanyl-D-glutamate + ADP + phosphate + H(+)</text>
        <dbReference type="Rhea" id="RHEA:16429"/>
        <dbReference type="ChEBI" id="CHEBI:15378"/>
        <dbReference type="ChEBI" id="CHEBI:29986"/>
        <dbReference type="ChEBI" id="CHEBI:30616"/>
        <dbReference type="ChEBI" id="CHEBI:43474"/>
        <dbReference type="ChEBI" id="CHEBI:83898"/>
        <dbReference type="ChEBI" id="CHEBI:83900"/>
        <dbReference type="ChEBI" id="CHEBI:456216"/>
        <dbReference type="EC" id="6.3.2.9"/>
    </reaction>
</comment>
<dbReference type="InterPro" id="IPR036565">
    <property type="entry name" value="Mur-like_cat_sf"/>
</dbReference>
<feature type="domain" description="Mur ligase central" evidence="10">
    <location>
        <begin position="127"/>
        <end position="297"/>
    </location>
</feature>
<dbReference type="GO" id="GO:0009252">
    <property type="term" value="P:peptidoglycan biosynthetic process"/>
    <property type="evidence" value="ECO:0007669"/>
    <property type="project" value="UniProtKB-UniRule"/>
</dbReference>
<comment type="function">
    <text evidence="7 8">Cell wall formation. Catalyzes the addition of glutamate to the nucleotide precursor UDP-N-acetylmuramoyl-L-alanine (UMA).</text>
</comment>
<dbReference type="GO" id="GO:0005524">
    <property type="term" value="F:ATP binding"/>
    <property type="evidence" value="ECO:0007669"/>
    <property type="project" value="UniProtKB-UniRule"/>
</dbReference>
<dbReference type="STRING" id="197479.BFW38_03205"/>
<dbReference type="InterPro" id="IPR013221">
    <property type="entry name" value="Mur_ligase_cen"/>
</dbReference>
<keyword evidence="12" id="KW-1185">Reference proteome</keyword>
<comment type="subcellular location">
    <subcellularLocation>
        <location evidence="1 7 8">Cytoplasm</location>
    </subcellularLocation>
</comment>
<keyword evidence="7 8" id="KW-0961">Cell wall biogenesis/degradation</keyword>
<dbReference type="PANTHER" id="PTHR43692:SF1">
    <property type="entry name" value="UDP-N-ACETYLMURAMOYLALANINE--D-GLUTAMATE LIGASE"/>
    <property type="match status" value="1"/>
</dbReference>
<protein>
    <recommendedName>
        <fullName evidence="7 8">UDP-N-acetylmuramoylalanine--D-glutamate ligase</fullName>
        <ecNumber evidence="7 8">6.3.2.9</ecNumber>
    </recommendedName>
    <alternativeName>
        <fullName evidence="7">D-glutamic acid-adding enzyme</fullName>
    </alternativeName>
    <alternativeName>
        <fullName evidence="7">UDP-N-acetylmuramoyl-L-alanyl-D-glutamate synthetase</fullName>
    </alternativeName>
</protein>
<dbReference type="Pfam" id="PF08245">
    <property type="entry name" value="Mur_ligase_M"/>
    <property type="match status" value="1"/>
</dbReference>
<dbReference type="SUPFAM" id="SSF51984">
    <property type="entry name" value="MurCD N-terminal domain"/>
    <property type="match status" value="1"/>
</dbReference>
<evidence type="ECO:0000256" key="7">
    <source>
        <dbReference type="HAMAP-Rule" id="MF_00639"/>
    </source>
</evidence>
<comment type="pathway">
    <text evidence="2 7 8">Cell wall biogenesis; peptidoglycan biosynthesis.</text>
</comment>
<name>A0A1E2VDR0_9GAMM</name>
<keyword evidence="5 7" id="KW-0547">Nucleotide-binding</keyword>
<evidence type="ECO:0000256" key="1">
    <source>
        <dbReference type="ARBA" id="ARBA00004496"/>
    </source>
</evidence>
<evidence type="ECO:0000313" key="11">
    <source>
        <dbReference type="EMBL" id="ODC05148.1"/>
    </source>
</evidence>
<dbReference type="PANTHER" id="PTHR43692">
    <property type="entry name" value="UDP-N-ACETYLMURAMOYLALANINE--D-GLUTAMATE LIGASE"/>
    <property type="match status" value="1"/>
</dbReference>
<dbReference type="HAMAP" id="MF_00639">
    <property type="entry name" value="MurD"/>
    <property type="match status" value="1"/>
</dbReference>
<dbReference type="Gene3D" id="3.90.190.20">
    <property type="entry name" value="Mur ligase, C-terminal domain"/>
    <property type="match status" value="1"/>
</dbReference>
<comment type="caution">
    <text evidence="11">The sequence shown here is derived from an EMBL/GenBank/DDBJ whole genome shotgun (WGS) entry which is preliminary data.</text>
</comment>
<gene>
    <name evidence="7" type="primary">murD</name>
    <name evidence="11" type="ORF">BFW38_03205</name>
</gene>
<keyword evidence="7 8" id="KW-0573">Peptidoglycan synthesis</keyword>
<evidence type="ECO:0000259" key="10">
    <source>
        <dbReference type="Pfam" id="PF08245"/>
    </source>
</evidence>
<dbReference type="GO" id="GO:0071555">
    <property type="term" value="P:cell wall organization"/>
    <property type="evidence" value="ECO:0007669"/>
    <property type="project" value="UniProtKB-KW"/>
</dbReference>
<dbReference type="InterPro" id="IPR004101">
    <property type="entry name" value="Mur_ligase_C"/>
</dbReference>
<dbReference type="Gene3D" id="3.40.1190.10">
    <property type="entry name" value="Mur-like, catalytic domain"/>
    <property type="match status" value="1"/>
</dbReference>
<reference evidence="11 12" key="1">
    <citation type="submission" date="2016-08" db="EMBL/GenBank/DDBJ databases">
        <authorList>
            <person name="Seilhamer J.J."/>
        </authorList>
    </citation>
    <scope>NUCLEOTIDE SEQUENCE [LARGE SCALE GENOMIC DNA]</scope>
    <source>
        <strain evidence="11 12">PH27A</strain>
    </source>
</reference>
<evidence type="ECO:0000313" key="12">
    <source>
        <dbReference type="Proteomes" id="UP000094291"/>
    </source>
</evidence>
<feature type="domain" description="Mur ligase C-terminal" evidence="9">
    <location>
        <begin position="320"/>
        <end position="435"/>
    </location>
</feature>
<dbReference type="GO" id="GO:0008360">
    <property type="term" value="P:regulation of cell shape"/>
    <property type="evidence" value="ECO:0007669"/>
    <property type="project" value="UniProtKB-KW"/>
</dbReference>
<keyword evidence="3 7" id="KW-0963">Cytoplasm</keyword>
<dbReference type="GO" id="GO:0051301">
    <property type="term" value="P:cell division"/>
    <property type="evidence" value="ECO:0007669"/>
    <property type="project" value="UniProtKB-KW"/>
</dbReference>
<evidence type="ECO:0000256" key="8">
    <source>
        <dbReference type="RuleBase" id="RU003664"/>
    </source>
</evidence>
<dbReference type="Pfam" id="PF21799">
    <property type="entry name" value="MurD-like_N"/>
    <property type="match status" value="1"/>
</dbReference>
<evidence type="ECO:0000256" key="2">
    <source>
        <dbReference type="ARBA" id="ARBA00004752"/>
    </source>
</evidence>
<evidence type="ECO:0000256" key="4">
    <source>
        <dbReference type="ARBA" id="ARBA00022598"/>
    </source>
</evidence>
<accession>A0A1E2VDR0</accession>
<keyword evidence="6 7" id="KW-0067">ATP-binding</keyword>
<organism evidence="11 12">
    <name type="scientific">Terasakiispira papahanaumokuakeensis</name>
    <dbReference type="NCBI Taxonomy" id="197479"/>
    <lineage>
        <taxon>Bacteria</taxon>
        <taxon>Pseudomonadati</taxon>
        <taxon>Pseudomonadota</taxon>
        <taxon>Gammaproteobacteria</taxon>
        <taxon>Oceanospirillales</taxon>
        <taxon>Terasakiispira</taxon>
    </lineage>
</organism>
<dbReference type="SUPFAM" id="SSF53623">
    <property type="entry name" value="MurD-like peptide ligases, catalytic domain"/>
    <property type="match status" value="1"/>
</dbReference>
<dbReference type="UniPathway" id="UPA00219"/>
<dbReference type="InterPro" id="IPR036615">
    <property type="entry name" value="Mur_ligase_C_dom_sf"/>
</dbReference>
<dbReference type="Proteomes" id="UP000094291">
    <property type="component" value="Unassembled WGS sequence"/>
</dbReference>